<keyword evidence="1" id="KW-1133">Transmembrane helix</keyword>
<dbReference type="InterPro" id="IPR017384">
    <property type="entry name" value="NADH_Ub_cplx-1_asu_su-1"/>
</dbReference>
<comment type="caution">
    <text evidence="2">The sequence shown here is derived from an EMBL/GenBank/DDBJ whole genome shotgun (WGS) entry which is preliminary data.</text>
</comment>
<name>A0A7C8VQQ5_ORBOL</name>
<gene>
    <name evidence="2" type="ORF">TWF970_001393</name>
</gene>
<sequence>MPVPWETLLPFGLVIAMFTISGAGMSTVSYVAEGYKPRRYNTDIWDHRTIRCAEGAEGLRIEFTMEAGKTYIVIEGLRRNIIGKHSGTKTWIMYTPETNEDCPW</sequence>
<evidence type="ECO:0000256" key="1">
    <source>
        <dbReference type="SAM" id="Phobius"/>
    </source>
</evidence>
<dbReference type="OrthoDB" id="1920692at2759"/>
<evidence type="ECO:0000313" key="2">
    <source>
        <dbReference type="EMBL" id="KAF3282646.1"/>
    </source>
</evidence>
<accession>A0A7C8VQQ5</accession>
<dbReference type="Pfam" id="PF15879">
    <property type="entry name" value="MWFE"/>
    <property type="match status" value="1"/>
</dbReference>
<evidence type="ECO:0000313" key="3">
    <source>
        <dbReference type="Proteomes" id="UP000474640"/>
    </source>
</evidence>
<dbReference type="AlphaFoldDB" id="A0A7C8VQQ5"/>
<proteinExistence type="predicted"/>
<dbReference type="EMBL" id="JAABOJ010000012">
    <property type="protein sequence ID" value="KAF3282646.1"/>
    <property type="molecule type" value="Genomic_DNA"/>
</dbReference>
<feature type="transmembrane region" description="Helical" evidence="1">
    <location>
        <begin position="12"/>
        <end position="32"/>
    </location>
</feature>
<keyword evidence="1" id="KW-0472">Membrane</keyword>
<keyword evidence="1" id="KW-0812">Transmembrane</keyword>
<protein>
    <submittedName>
        <fullName evidence="2">Uncharacterized protein</fullName>
    </submittedName>
</protein>
<reference evidence="2 3" key="1">
    <citation type="submission" date="2020-01" db="EMBL/GenBank/DDBJ databases">
        <authorList>
            <person name="Palmer J.M."/>
        </authorList>
    </citation>
    <scope>NUCLEOTIDE SEQUENCE [LARGE SCALE GENOMIC DNA]</scope>
    <source>
        <strain evidence="2 3">TWF970</strain>
    </source>
</reference>
<dbReference type="Proteomes" id="UP000474640">
    <property type="component" value="Unassembled WGS sequence"/>
</dbReference>
<organism evidence="2 3">
    <name type="scientific">Orbilia oligospora</name>
    <name type="common">Nematode-trapping fungus</name>
    <name type="synonym">Arthrobotrys oligospora</name>
    <dbReference type="NCBI Taxonomy" id="2813651"/>
    <lineage>
        <taxon>Eukaryota</taxon>
        <taxon>Fungi</taxon>
        <taxon>Dikarya</taxon>
        <taxon>Ascomycota</taxon>
        <taxon>Pezizomycotina</taxon>
        <taxon>Orbiliomycetes</taxon>
        <taxon>Orbiliales</taxon>
        <taxon>Orbiliaceae</taxon>
        <taxon>Orbilia</taxon>
    </lineage>
</organism>